<accession>A0A6J7HFT4</accession>
<evidence type="ECO:0000313" key="8">
    <source>
        <dbReference type="EMBL" id="CAB4914529.1"/>
    </source>
</evidence>
<dbReference type="EMBL" id="CAEZYH010000039">
    <property type="protein sequence ID" value="CAB4721127.1"/>
    <property type="molecule type" value="Genomic_DNA"/>
</dbReference>
<dbReference type="EMBL" id="CAFBLJ010000128">
    <property type="protein sequence ID" value="CAB4881345.1"/>
    <property type="molecule type" value="Genomic_DNA"/>
</dbReference>
<dbReference type="EMBL" id="CAEZZP010000063">
    <property type="protein sequence ID" value="CAB4775236.1"/>
    <property type="molecule type" value="Genomic_DNA"/>
</dbReference>
<dbReference type="EMBL" id="CAFAAL010000219">
    <property type="protein sequence ID" value="CAB4819093.1"/>
    <property type="molecule type" value="Genomic_DNA"/>
</dbReference>
<dbReference type="PANTHER" id="PTHR43673:SF10">
    <property type="entry name" value="NADH DEHYDROGENASE_NAD(P)H NITROREDUCTASE XCC3605-RELATED"/>
    <property type="match status" value="1"/>
</dbReference>
<evidence type="ECO:0000313" key="5">
    <source>
        <dbReference type="EMBL" id="CAB4775236.1"/>
    </source>
</evidence>
<evidence type="ECO:0000256" key="1">
    <source>
        <dbReference type="ARBA" id="ARBA00007118"/>
    </source>
</evidence>
<dbReference type="GO" id="GO:0016491">
    <property type="term" value="F:oxidoreductase activity"/>
    <property type="evidence" value="ECO:0007669"/>
    <property type="project" value="UniProtKB-KW"/>
</dbReference>
<dbReference type="EMBL" id="CAFBMF010000175">
    <property type="protein sequence ID" value="CAB4914529.1"/>
    <property type="molecule type" value="Genomic_DNA"/>
</dbReference>
<reference evidence="8" key="1">
    <citation type="submission" date="2020-05" db="EMBL/GenBank/DDBJ databases">
        <authorList>
            <person name="Chiriac C."/>
            <person name="Salcher M."/>
            <person name="Ghai R."/>
            <person name="Kavagutti S V."/>
        </authorList>
    </citation>
    <scope>NUCLEOTIDE SEQUENCE</scope>
</reference>
<evidence type="ECO:0000259" key="3">
    <source>
        <dbReference type="Pfam" id="PF00881"/>
    </source>
</evidence>
<comment type="similarity">
    <text evidence="1">Belongs to the nitroreductase family.</text>
</comment>
<dbReference type="PANTHER" id="PTHR43673">
    <property type="entry name" value="NAD(P)H NITROREDUCTASE YDGI-RELATED"/>
    <property type="match status" value="1"/>
</dbReference>
<dbReference type="SUPFAM" id="SSF55469">
    <property type="entry name" value="FMN-dependent nitroreductase-like"/>
    <property type="match status" value="1"/>
</dbReference>
<dbReference type="CDD" id="cd02062">
    <property type="entry name" value="Nitro_FMN_reductase"/>
    <property type="match status" value="1"/>
</dbReference>
<dbReference type="AlphaFoldDB" id="A0A6J7HFT4"/>
<dbReference type="Pfam" id="PF00881">
    <property type="entry name" value="Nitroreductase"/>
    <property type="match status" value="1"/>
</dbReference>
<proteinExistence type="inferred from homology"/>
<evidence type="ECO:0000256" key="2">
    <source>
        <dbReference type="ARBA" id="ARBA00023002"/>
    </source>
</evidence>
<organism evidence="8">
    <name type="scientific">freshwater metagenome</name>
    <dbReference type="NCBI Taxonomy" id="449393"/>
    <lineage>
        <taxon>unclassified sequences</taxon>
        <taxon>metagenomes</taxon>
        <taxon>ecological metagenomes</taxon>
    </lineage>
</organism>
<name>A0A6J7HFT4_9ZZZZ</name>
<dbReference type="Gene3D" id="3.40.109.10">
    <property type="entry name" value="NADH Oxidase"/>
    <property type="match status" value="1"/>
</dbReference>
<gene>
    <name evidence="4" type="ORF">UFOPK2658_01035</name>
    <name evidence="5" type="ORF">UFOPK2880_01065</name>
    <name evidence="6" type="ORF">UFOPK3004_01733</name>
    <name evidence="7" type="ORF">UFOPK3304_01674</name>
    <name evidence="8" type="ORF">UFOPK3494_01739</name>
</gene>
<protein>
    <submittedName>
        <fullName evidence="8">Unannotated protein</fullName>
    </submittedName>
</protein>
<feature type="domain" description="Nitroreductase" evidence="3">
    <location>
        <begin position="20"/>
        <end position="193"/>
    </location>
</feature>
<sequence>MSGISENGKLGLSADEVLTTTRSVRKRLDLTRPVEREVLMECIEIAHQAPTGSNMQGWRWLFIDDPVKKKALADMYRANYYPYVNDPNRPKRDAQGERIVDSSMHLAGILEEVPVLLIPLIAGRLDAGTPTFGQASAWGSLLPAVWSFMLALRERGLGSAWTTLHLPNEKEAAELLGIPFDQYTQAGLFPVAYTIGTDFKLAKRVPAEKFVRWNTWS</sequence>
<keyword evidence="2" id="KW-0560">Oxidoreductase</keyword>
<evidence type="ECO:0000313" key="6">
    <source>
        <dbReference type="EMBL" id="CAB4819093.1"/>
    </source>
</evidence>
<evidence type="ECO:0000313" key="7">
    <source>
        <dbReference type="EMBL" id="CAB4881345.1"/>
    </source>
</evidence>
<evidence type="ECO:0000313" key="4">
    <source>
        <dbReference type="EMBL" id="CAB4721127.1"/>
    </source>
</evidence>
<dbReference type="InterPro" id="IPR029479">
    <property type="entry name" value="Nitroreductase"/>
</dbReference>
<dbReference type="InterPro" id="IPR000415">
    <property type="entry name" value="Nitroreductase-like"/>
</dbReference>